<dbReference type="Proteomes" id="UP000008720">
    <property type="component" value="Chromosome"/>
</dbReference>
<evidence type="ECO:0000259" key="2">
    <source>
        <dbReference type="Pfam" id="PF22013"/>
    </source>
</evidence>
<name>E4TV26_MARTH</name>
<keyword evidence="3" id="KW-0808">Transferase</keyword>
<keyword evidence="3" id="KW-0489">Methyltransferase</keyword>
<dbReference type="OrthoDB" id="1000417at2"/>
<dbReference type="RefSeq" id="WP_013454262.1">
    <property type="nucleotide sequence ID" value="NC_014759.1"/>
</dbReference>
<dbReference type="Pfam" id="PF18096">
    <property type="entry name" value="Thump_like"/>
    <property type="match status" value="1"/>
</dbReference>
<evidence type="ECO:0000259" key="1">
    <source>
        <dbReference type="Pfam" id="PF18096"/>
    </source>
</evidence>
<accession>E4TV26</accession>
<dbReference type="SUPFAM" id="SSF53335">
    <property type="entry name" value="S-adenosyl-L-methionine-dependent methyltransferases"/>
    <property type="match status" value="1"/>
</dbReference>
<dbReference type="Pfam" id="PF22013">
    <property type="entry name" value="PG_1098_Fer"/>
    <property type="match status" value="1"/>
</dbReference>
<dbReference type="GO" id="GO:0008168">
    <property type="term" value="F:methyltransferase activity"/>
    <property type="evidence" value="ECO:0007669"/>
    <property type="project" value="UniProtKB-KW"/>
</dbReference>
<reference evidence="3 4" key="1">
    <citation type="journal article" date="2011" name="Stand. Genomic Sci.">
        <title>Complete genome sequence of Marivirga tractuosa type strain (H-43).</title>
        <authorList>
            <person name="Pagani I."/>
            <person name="Chertkov O."/>
            <person name="Lapidus A."/>
            <person name="Lucas S."/>
            <person name="Del Rio T.G."/>
            <person name="Tice H."/>
            <person name="Copeland A."/>
            <person name="Cheng J.F."/>
            <person name="Nolan M."/>
            <person name="Saunders E."/>
            <person name="Pitluck S."/>
            <person name="Held B."/>
            <person name="Goodwin L."/>
            <person name="Liolios K."/>
            <person name="Ovchinikova G."/>
            <person name="Ivanova N."/>
            <person name="Mavromatis K."/>
            <person name="Pati A."/>
            <person name="Chen A."/>
            <person name="Palaniappan K."/>
            <person name="Land M."/>
            <person name="Hauser L."/>
            <person name="Jeffries C.D."/>
            <person name="Detter J.C."/>
            <person name="Han C."/>
            <person name="Tapia R."/>
            <person name="Ngatchou-Djao O.D."/>
            <person name="Rohde M."/>
            <person name="Goker M."/>
            <person name="Spring S."/>
            <person name="Sikorski J."/>
            <person name="Woyke T."/>
            <person name="Bristow J."/>
            <person name="Eisen J.A."/>
            <person name="Markowitz V."/>
            <person name="Hugenholtz P."/>
            <person name="Klenk H.P."/>
            <person name="Kyrpides N.C."/>
        </authorList>
    </citation>
    <scope>NUCLEOTIDE SEQUENCE [LARGE SCALE GENOMIC DNA]</scope>
    <source>
        <strain evidence="4">ATCC 23168 / DSM 4126 / NBRC 15989 / NCIMB 1408 / VKM B-1430 / H-43</strain>
    </source>
</reference>
<evidence type="ECO:0000313" key="3">
    <source>
        <dbReference type="EMBL" id="ADR22119.1"/>
    </source>
</evidence>
<dbReference type="AlphaFoldDB" id="E4TV26"/>
<dbReference type="Gene3D" id="1.10.10.1110">
    <property type="entry name" value="Methyltransferase PG1098, N-terminal domain"/>
    <property type="match status" value="1"/>
</dbReference>
<dbReference type="InterPro" id="IPR054168">
    <property type="entry name" value="PG_1098_Fer"/>
</dbReference>
<dbReference type="InterPro" id="IPR041497">
    <property type="entry name" value="Thump-like"/>
</dbReference>
<dbReference type="eggNOG" id="COG0742">
    <property type="taxonomic scope" value="Bacteria"/>
</dbReference>
<evidence type="ECO:0000313" key="4">
    <source>
        <dbReference type="Proteomes" id="UP000008720"/>
    </source>
</evidence>
<sequence>MELNVKNEEYWKFIKDHEQDNPAQLVLKQKQFPSLPLKELALQIAARQKAKTKLPEWYSEKVWFPPKLSLEQCSSEATAKYKANLISGSSFADLTGGFGIDTYYLSQNFAKRHYVEQQQNLCDLAENNFQELGADISVHNISSEQFLSSISDRLDWIYLDPARRGDRNQKVFLWEDCSPNLVELLPLIFEKAQNILVKAAPMQDISRAIAELESKVKSVYIIEWQGEVKELLYILNKEAVEYPEIHTVQLSDEGKPIFSFNGDKLKEEESSIKIGIPQQFLYEPSPVMMKAGLFKQLAQKFQLSKLHPNTHLFTCQEIKKDFPGRVFKIENQIPVQKKELKKYLPEMKANLASRNFPMPIAQLKKKLGLKDGGEHYLFATTMKGEEKALLICEKVK</sequence>
<dbReference type="InterPro" id="IPR029063">
    <property type="entry name" value="SAM-dependent_MTases_sf"/>
</dbReference>
<gene>
    <name evidence="3" type="ordered locus">Ftrac_2137</name>
</gene>
<dbReference type="GO" id="GO:0032259">
    <property type="term" value="P:methylation"/>
    <property type="evidence" value="ECO:0007669"/>
    <property type="project" value="UniProtKB-KW"/>
</dbReference>
<feature type="domain" description="THUMP-like" evidence="1">
    <location>
        <begin position="324"/>
        <end position="394"/>
    </location>
</feature>
<proteinExistence type="predicted"/>
<protein>
    <submittedName>
        <fullName evidence="3">S-adenosyl-L-methionine-dependent methyltransferase</fullName>
    </submittedName>
</protein>
<organism evidence="3 4">
    <name type="scientific">Marivirga tractuosa (strain ATCC 23168 / DSM 4126 / NBRC 15989 / NCIMB 1408 / VKM B-1430 / H-43)</name>
    <name type="common">Microscilla tractuosa</name>
    <name type="synonym">Flexibacter tractuosus</name>
    <dbReference type="NCBI Taxonomy" id="643867"/>
    <lineage>
        <taxon>Bacteria</taxon>
        <taxon>Pseudomonadati</taxon>
        <taxon>Bacteroidota</taxon>
        <taxon>Cytophagia</taxon>
        <taxon>Cytophagales</taxon>
        <taxon>Marivirgaceae</taxon>
        <taxon>Marivirga</taxon>
    </lineage>
</organism>
<dbReference type="KEGG" id="mtt:Ftrac_2137"/>
<dbReference type="HOGENOM" id="CLU_038123_0_0_10"/>
<feature type="domain" description="PG-1098 ferredoxin-like" evidence="2">
    <location>
        <begin position="280"/>
        <end position="323"/>
    </location>
</feature>
<dbReference type="Gene3D" id="3.40.50.150">
    <property type="entry name" value="Vaccinia Virus protein VP39"/>
    <property type="match status" value="1"/>
</dbReference>
<dbReference type="EMBL" id="CP002349">
    <property type="protein sequence ID" value="ADR22119.1"/>
    <property type="molecule type" value="Genomic_DNA"/>
</dbReference>
<dbReference type="STRING" id="643867.Ftrac_2137"/>
<keyword evidence="4" id="KW-1185">Reference proteome</keyword>